<evidence type="ECO:0000256" key="6">
    <source>
        <dbReference type="SAM" id="SignalP"/>
    </source>
</evidence>
<dbReference type="InterPro" id="IPR000859">
    <property type="entry name" value="CUB_dom"/>
</dbReference>
<evidence type="ECO:0000313" key="9">
    <source>
        <dbReference type="RefSeq" id="XP_055889737.1"/>
    </source>
</evidence>
<keyword evidence="5" id="KW-0472">Membrane</keyword>
<keyword evidence="5" id="KW-1133">Transmembrane helix</keyword>
<dbReference type="CDD" id="cd00041">
    <property type="entry name" value="CUB"/>
    <property type="match status" value="1"/>
</dbReference>
<dbReference type="PANTHER" id="PTHR24251">
    <property type="entry name" value="OVOCHYMASE-RELATED"/>
    <property type="match status" value="1"/>
</dbReference>
<comment type="caution">
    <text evidence="3">Lacks conserved residue(s) required for the propagation of feature annotation.</text>
</comment>
<feature type="chain" id="PRO_5044702870" evidence="6">
    <location>
        <begin position="24"/>
        <end position="568"/>
    </location>
</feature>
<feature type="domain" description="CUB" evidence="7">
    <location>
        <begin position="149"/>
        <end position="256"/>
    </location>
</feature>
<feature type="compositionally biased region" description="Low complexity" evidence="4">
    <location>
        <begin position="511"/>
        <end position="528"/>
    </location>
</feature>
<accession>A0A9W3ARK8</accession>
<evidence type="ECO:0000313" key="8">
    <source>
        <dbReference type="Proteomes" id="UP001165740"/>
    </source>
</evidence>
<dbReference type="Pfam" id="PF00431">
    <property type="entry name" value="CUB"/>
    <property type="match status" value="1"/>
</dbReference>
<name>A0A9W3ARK8_BIOGL</name>
<dbReference type="InterPro" id="IPR035914">
    <property type="entry name" value="Sperma_CUB_dom_sf"/>
</dbReference>
<evidence type="ECO:0000256" key="3">
    <source>
        <dbReference type="PROSITE-ProRule" id="PRU00059"/>
    </source>
</evidence>
<evidence type="ECO:0000256" key="2">
    <source>
        <dbReference type="ARBA" id="ARBA00023157"/>
    </source>
</evidence>
<organism evidence="8 10">
    <name type="scientific">Biomphalaria glabrata</name>
    <name type="common">Bloodfluke planorb</name>
    <name type="synonym">Freshwater snail</name>
    <dbReference type="NCBI Taxonomy" id="6526"/>
    <lineage>
        <taxon>Eukaryota</taxon>
        <taxon>Metazoa</taxon>
        <taxon>Spiralia</taxon>
        <taxon>Lophotrochozoa</taxon>
        <taxon>Mollusca</taxon>
        <taxon>Gastropoda</taxon>
        <taxon>Heterobranchia</taxon>
        <taxon>Euthyneura</taxon>
        <taxon>Panpulmonata</taxon>
        <taxon>Hygrophila</taxon>
        <taxon>Lymnaeoidea</taxon>
        <taxon>Planorbidae</taxon>
        <taxon>Biomphalaria</taxon>
    </lineage>
</organism>
<reference evidence="9 10" key="1">
    <citation type="submission" date="2025-04" db="UniProtKB">
        <authorList>
            <consortium name="RefSeq"/>
        </authorList>
    </citation>
    <scope>IDENTIFICATION</scope>
</reference>
<protein>
    <submittedName>
        <fullName evidence="9 10">Deleted in malignant brain tumors 1 protein-like</fullName>
    </submittedName>
</protein>
<dbReference type="AlphaFoldDB" id="A0A9W3ARK8"/>
<dbReference type="GeneID" id="106074342"/>
<proteinExistence type="predicted"/>
<evidence type="ECO:0000259" key="7">
    <source>
        <dbReference type="PROSITE" id="PS01180"/>
    </source>
</evidence>
<dbReference type="Gene3D" id="2.60.120.290">
    <property type="entry name" value="Spermadhesin, CUB domain"/>
    <property type="match status" value="2"/>
</dbReference>
<evidence type="ECO:0000256" key="1">
    <source>
        <dbReference type="ARBA" id="ARBA00022737"/>
    </source>
</evidence>
<dbReference type="PANTHER" id="PTHR24251:SF40">
    <property type="entry name" value="CUB DOMAIN-CONTAINING PROTEIN"/>
    <property type="match status" value="1"/>
</dbReference>
<feature type="region of interest" description="Disordered" evidence="4">
    <location>
        <begin position="511"/>
        <end position="568"/>
    </location>
</feature>
<evidence type="ECO:0000256" key="4">
    <source>
        <dbReference type="SAM" id="MobiDB-lite"/>
    </source>
</evidence>
<keyword evidence="1" id="KW-0677">Repeat</keyword>
<feature type="compositionally biased region" description="Polar residues" evidence="4">
    <location>
        <begin position="533"/>
        <end position="542"/>
    </location>
</feature>
<dbReference type="RefSeq" id="XP_055889737.1">
    <property type="nucleotide sequence ID" value="XM_056033762.1"/>
</dbReference>
<dbReference type="OrthoDB" id="6138744at2759"/>
<dbReference type="SMART" id="SM00042">
    <property type="entry name" value="CUB"/>
    <property type="match status" value="1"/>
</dbReference>
<dbReference type="Proteomes" id="UP001165740">
    <property type="component" value="Chromosome 6"/>
</dbReference>
<keyword evidence="6" id="KW-0732">Signal</keyword>
<sequence length="568" mass="63394">MFSSSVGSLVFICIASKVSYVMTDEVCPTASASYNSVGGSISLYKDQCGLIAGQYNYFTSWTISGPYSTYITLVVLRMQMSSYYCGENYVQVIESGNILLDKTCSTNGVTSDFIPRYMASSLSYSLSVNYLGTSSTGRGFEAVYYARGQHSVLTDDFGYIASPGYPRSYPNNANYTWLIASNHGYRINLSISVTSEGSDDQVKVYDGQYLSSLLLYTLYGTSSQNIRSTSNFMLIQFTSDGSINDYKGFSAMYSTNAYFYGASYGHSCTSSNTCINGLTCYRGVCGCTQTQYYYESTSSCKPRLSHGGYCSSEAICDQELVCENSHCSCPKHQYYDLSSDYCKSGRLKGDSCSSDSKCSDDLECVLYTCQDARNQYHYYDDDDQRQNFVIAMLVVAAIGWALVLTVSIALCVMCVKYRKQRLSQTNNINGEVQHQAPLSNNSQGYIQAPNEQSFQIPNQQYLPPSNQFMAPNFQAVGPNQCIPMQHVFSYQPDLQQQATQQPNLQQQVAQQHDLQQQVTQQHDLQQQAPNHPDLSNTTQAQDNEGFKPDSPNNPEDDDIYLNFNYERN</sequence>
<dbReference type="PROSITE" id="PS01180">
    <property type="entry name" value="CUB"/>
    <property type="match status" value="1"/>
</dbReference>
<gene>
    <name evidence="9 10" type="primary">LOC106074342</name>
</gene>
<dbReference type="SUPFAM" id="SSF49854">
    <property type="entry name" value="Spermadhesin, CUB domain"/>
    <property type="match status" value="2"/>
</dbReference>
<dbReference type="RefSeq" id="XP_055889738.1">
    <property type="nucleotide sequence ID" value="XM_056033763.1"/>
</dbReference>
<evidence type="ECO:0000256" key="5">
    <source>
        <dbReference type="SAM" id="Phobius"/>
    </source>
</evidence>
<feature type="transmembrane region" description="Helical" evidence="5">
    <location>
        <begin position="388"/>
        <end position="415"/>
    </location>
</feature>
<evidence type="ECO:0000313" key="10">
    <source>
        <dbReference type="RefSeq" id="XP_055889738.1"/>
    </source>
</evidence>
<keyword evidence="2" id="KW-1015">Disulfide bond</keyword>
<feature type="signal peptide" evidence="6">
    <location>
        <begin position="1"/>
        <end position="23"/>
    </location>
</feature>
<keyword evidence="8" id="KW-1185">Reference proteome</keyword>
<keyword evidence="5" id="KW-0812">Transmembrane</keyword>